<dbReference type="Pfam" id="PF04069">
    <property type="entry name" value="OpuAC"/>
    <property type="match status" value="1"/>
</dbReference>
<dbReference type="GO" id="GO:0043190">
    <property type="term" value="C:ATP-binding cassette (ABC) transporter complex"/>
    <property type="evidence" value="ECO:0007669"/>
    <property type="project" value="InterPro"/>
</dbReference>
<dbReference type="Gene3D" id="3.40.190.100">
    <property type="entry name" value="Glycine betaine-binding periplasmic protein, domain 2"/>
    <property type="match status" value="1"/>
</dbReference>
<dbReference type="Proteomes" id="UP000295176">
    <property type="component" value="Unassembled WGS sequence"/>
</dbReference>
<dbReference type="Gene3D" id="3.40.190.10">
    <property type="entry name" value="Periplasmic binding protein-like II"/>
    <property type="match status" value="1"/>
</dbReference>
<dbReference type="GO" id="GO:0042597">
    <property type="term" value="C:periplasmic space"/>
    <property type="evidence" value="ECO:0007669"/>
    <property type="project" value="InterPro"/>
</dbReference>
<evidence type="ECO:0000256" key="1">
    <source>
        <dbReference type="SAM" id="SignalP"/>
    </source>
</evidence>
<dbReference type="InterPro" id="IPR017783">
    <property type="entry name" value="ABC_choline_sub-bd"/>
</dbReference>
<protein>
    <submittedName>
        <fullName evidence="3">Glycine betaine/proline transport system substrate-binding protein</fullName>
    </submittedName>
</protein>
<dbReference type="SUPFAM" id="SSF53850">
    <property type="entry name" value="Periplasmic binding protein-like II"/>
    <property type="match status" value="1"/>
</dbReference>
<evidence type="ECO:0000313" key="4">
    <source>
        <dbReference type="Proteomes" id="UP000295176"/>
    </source>
</evidence>
<evidence type="ECO:0000313" key="3">
    <source>
        <dbReference type="EMBL" id="TDQ03927.1"/>
    </source>
</evidence>
<feature type="signal peptide" evidence="1">
    <location>
        <begin position="1"/>
        <end position="28"/>
    </location>
</feature>
<keyword evidence="1" id="KW-0732">Signal</keyword>
<dbReference type="GO" id="GO:0033265">
    <property type="term" value="F:choline binding"/>
    <property type="evidence" value="ECO:0007669"/>
    <property type="project" value="InterPro"/>
</dbReference>
<name>A0A4R6SJ83_9FIRM</name>
<dbReference type="AlphaFoldDB" id="A0A4R6SJ83"/>
<gene>
    <name evidence="3" type="ORF">C7957_10222</name>
</gene>
<sequence length="313" mass="35518">MYKKKLISTLLIVLLGFGLFAAVPQAQAAEDTIRFGYVQWPGVTVKTHVAAKVAEYLGYETEMTAAPETVIFKSLENKDLDVFLGNWLPTMEKTFSEYQKKGVLHNVRVNLEDVVYKTAVPEYVYEAGVKSMSDLKEYADKFGSKIYGLEPGNAGNIVIQDAIKNNNYGLKDWTLQSSSTAGMLSAVKRAVNSKEWIAFNGWKPHYMNLMFDLKYLDDPEGIWGKSDSVYTVARKGYQEENPNFYKLLEQFKVTAPIQNVWIDEYQNKGRQPEKIAEEWIANNLDIVNQWVFGVKSTDGRMARKVIAEKVSSK</sequence>
<proteinExistence type="predicted"/>
<reference evidence="3 4" key="1">
    <citation type="submission" date="2019-03" db="EMBL/GenBank/DDBJ databases">
        <title>Subsurface microbial communities from deep shales in Ohio and West Virginia, USA.</title>
        <authorList>
            <person name="Wrighton K."/>
        </authorList>
    </citation>
    <scope>NUCLEOTIDE SEQUENCE [LARGE SCALE GENOMIC DNA]</scope>
    <source>
        <strain evidence="3 4">MSL 7</strain>
    </source>
</reference>
<dbReference type="InterPro" id="IPR007210">
    <property type="entry name" value="ABC_Gly_betaine_transp_sub-bd"/>
</dbReference>
<accession>A0A4R6SJ83</accession>
<dbReference type="RefSeq" id="WP_133529554.1">
    <property type="nucleotide sequence ID" value="NZ_SNXX01000002.1"/>
</dbReference>
<dbReference type="CDD" id="cd13640">
    <property type="entry name" value="PBP2_ChoX"/>
    <property type="match status" value="1"/>
</dbReference>
<dbReference type="EMBL" id="SNXX01000002">
    <property type="protein sequence ID" value="TDQ03927.1"/>
    <property type="molecule type" value="Genomic_DNA"/>
</dbReference>
<feature type="chain" id="PRO_5020940840" evidence="1">
    <location>
        <begin position="29"/>
        <end position="313"/>
    </location>
</feature>
<comment type="caution">
    <text evidence="3">The sequence shown here is derived from an EMBL/GenBank/DDBJ whole genome shotgun (WGS) entry which is preliminary data.</text>
</comment>
<evidence type="ECO:0000259" key="2">
    <source>
        <dbReference type="Pfam" id="PF04069"/>
    </source>
</evidence>
<dbReference type="GO" id="GO:0022857">
    <property type="term" value="F:transmembrane transporter activity"/>
    <property type="evidence" value="ECO:0007669"/>
    <property type="project" value="InterPro"/>
</dbReference>
<feature type="domain" description="ABC-type glycine betaine transport system substrate-binding" evidence="2">
    <location>
        <begin position="31"/>
        <end position="282"/>
    </location>
</feature>
<dbReference type="GO" id="GO:0015871">
    <property type="term" value="P:choline transport"/>
    <property type="evidence" value="ECO:0007669"/>
    <property type="project" value="InterPro"/>
</dbReference>
<organism evidence="3 4">
    <name type="scientific">Halanaerobium saccharolyticum</name>
    <dbReference type="NCBI Taxonomy" id="43595"/>
    <lineage>
        <taxon>Bacteria</taxon>
        <taxon>Bacillati</taxon>
        <taxon>Bacillota</taxon>
        <taxon>Clostridia</taxon>
        <taxon>Halanaerobiales</taxon>
        <taxon>Halanaerobiaceae</taxon>
        <taxon>Halanaerobium</taxon>
    </lineage>
</organism>